<organism evidence="1 2">
    <name type="scientific">Trichonephila clavata</name>
    <name type="common">Joro spider</name>
    <name type="synonym">Nephila clavata</name>
    <dbReference type="NCBI Taxonomy" id="2740835"/>
    <lineage>
        <taxon>Eukaryota</taxon>
        <taxon>Metazoa</taxon>
        <taxon>Ecdysozoa</taxon>
        <taxon>Arthropoda</taxon>
        <taxon>Chelicerata</taxon>
        <taxon>Arachnida</taxon>
        <taxon>Araneae</taxon>
        <taxon>Araneomorphae</taxon>
        <taxon>Entelegynae</taxon>
        <taxon>Araneoidea</taxon>
        <taxon>Nephilidae</taxon>
        <taxon>Trichonephila</taxon>
    </lineage>
</organism>
<evidence type="ECO:0000313" key="2">
    <source>
        <dbReference type="Proteomes" id="UP000887116"/>
    </source>
</evidence>
<protein>
    <submittedName>
        <fullName evidence="1">Uncharacterized protein</fullName>
    </submittedName>
</protein>
<gene>
    <name evidence="1" type="ORF">TNCT_408031</name>
</gene>
<name>A0A8X6IAY6_TRICU</name>
<keyword evidence="2" id="KW-1185">Reference proteome</keyword>
<sequence length="71" mass="8491">MDSDHGPYFTEYSLTKKNYEVNLTEKEIIRPLQSVYCKCLYGYYCFNSMQIKCIRILSEVANLFRKSVTFR</sequence>
<proteinExistence type="predicted"/>
<evidence type="ECO:0000313" key="1">
    <source>
        <dbReference type="EMBL" id="GFQ90977.1"/>
    </source>
</evidence>
<dbReference type="Proteomes" id="UP000887116">
    <property type="component" value="Unassembled WGS sequence"/>
</dbReference>
<reference evidence="1" key="1">
    <citation type="submission" date="2020-07" db="EMBL/GenBank/DDBJ databases">
        <title>Multicomponent nature underlies the extraordinary mechanical properties of spider dragline silk.</title>
        <authorList>
            <person name="Kono N."/>
            <person name="Nakamura H."/>
            <person name="Mori M."/>
            <person name="Yoshida Y."/>
            <person name="Ohtoshi R."/>
            <person name="Malay A.D."/>
            <person name="Moran D.A.P."/>
            <person name="Tomita M."/>
            <person name="Numata K."/>
            <person name="Arakawa K."/>
        </authorList>
    </citation>
    <scope>NUCLEOTIDE SEQUENCE</scope>
</reference>
<comment type="caution">
    <text evidence="1">The sequence shown here is derived from an EMBL/GenBank/DDBJ whole genome shotgun (WGS) entry which is preliminary data.</text>
</comment>
<dbReference type="AlphaFoldDB" id="A0A8X6IAY6"/>
<accession>A0A8X6IAY6</accession>
<dbReference type="EMBL" id="BMAO01013788">
    <property type="protein sequence ID" value="GFQ90977.1"/>
    <property type="molecule type" value="Genomic_DNA"/>
</dbReference>